<name>A0ABW0GSL5_9MICO</name>
<keyword evidence="7" id="KW-1185">Reference proteome</keyword>
<evidence type="ECO:0000256" key="3">
    <source>
        <dbReference type="ARBA" id="ARBA00023002"/>
    </source>
</evidence>
<evidence type="ECO:0000259" key="5">
    <source>
        <dbReference type="Pfam" id="PF01593"/>
    </source>
</evidence>
<organism evidence="6 7">
    <name type="scientific">Aquipuribacter nitratireducens</name>
    <dbReference type="NCBI Taxonomy" id="650104"/>
    <lineage>
        <taxon>Bacteria</taxon>
        <taxon>Bacillati</taxon>
        <taxon>Actinomycetota</taxon>
        <taxon>Actinomycetes</taxon>
        <taxon>Micrococcales</taxon>
        <taxon>Intrasporangiaceae</taxon>
        <taxon>Aquipuribacter</taxon>
    </lineage>
</organism>
<dbReference type="EMBL" id="JBHSLD010000015">
    <property type="protein sequence ID" value="MFC5382249.1"/>
    <property type="molecule type" value="Genomic_DNA"/>
</dbReference>
<reference evidence="7" key="1">
    <citation type="journal article" date="2019" name="Int. J. Syst. Evol. Microbiol.">
        <title>The Global Catalogue of Microorganisms (GCM) 10K type strain sequencing project: providing services to taxonomists for standard genome sequencing and annotation.</title>
        <authorList>
            <consortium name="The Broad Institute Genomics Platform"/>
            <consortium name="The Broad Institute Genome Sequencing Center for Infectious Disease"/>
            <person name="Wu L."/>
            <person name="Ma J."/>
        </authorList>
    </citation>
    <scope>NUCLEOTIDE SEQUENCE [LARGE SCALE GENOMIC DNA]</scope>
    <source>
        <strain evidence="7">CCUG 43114</strain>
    </source>
</reference>
<comment type="pathway">
    <text evidence="1 4">Carotenoid biosynthesis.</text>
</comment>
<dbReference type="InterPro" id="IPR014105">
    <property type="entry name" value="Carotenoid/retinoid_OxRdtase"/>
</dbReference>
<evidence type="ECO:0000256" key="2">
    <source>
        <dbReference type="ARBA" id="ARBA00022746"/>
    </source>
</evidence>
<evidence type="ECO:0000256" key="4">
    <source>
        <dbReference type="RuleBase" id="RU362075"/>
    </source>
</evidence>
<comment type="similarity">
    <text evidence="4">Belongs to the carotenoid/retinoid oxidoreductase family.</text>
</comment>
<dbReference type="SUPFAM" id="SSF51905">
    <property type="entry name" value="FAD/NAD(P)-binding domain"/>
    <property type="match status" value="1"/>
</dbReference>
<accession>A0ABW0GSL5</accession>
<protein>
    <submittedName>
        <fullName evidence="6">Phytoene desaturase family protein</fullName>
    </submittedName>
</protein>
<dbReference type="RefSeq" id="WP_340271269.1">
    <property type="nucleotide sequence ID" value="NZ_JBBEOG010000010.1"/>
</dbReference>
<dbReference type="Pfam" id="PF01593">
    <property type="entry name" value="Amino_oxidase"/>
    <property type="match status" value="1"/>
</dbReference>
<dbReference type="InterPro" id="IPR036188">
    <property type="entry name" value="FAD/NAD-bd_sf"/>
</dbReference>
<dbReference type="NCBIfam" id="TIGR02734">
    <property type="entry name" value="crtI_fam"/>
    <property type="match status" value="1"/>
</dbReference>
<evidence type="ECO:0000313" key="7">
    <source>
        <dbReference type="Proteomes" id="UP001596122"/>
    </source>
</evidence>
<dbReference type="PANTHER" id="PTHR43734:SF1">
    <property type="entry name" value="PHYTOENE DESATURASE"/>
    <property type="match status" value="1"/>
</dbReference>
<comment type="caution">
    <text evidence="6">The sequence shown here is derived from an EMBL/GenBank/DDBJ whole genome shotgun (WGS) entry which is preliminary data.</text>
</comment>
<dbReference type="PANTHER" id="PTHR43734">
    <property type="entry name" value="PHYTOENE DESATURASE"/>
    <property type="match status" value="1"/>
</dbReference>
<dbReference type="Gene3D" id="3.50.50.60">
    <property type="entry name" value="FAD/NAD(P)-binding domain"/>
    <property type="match status" value="2"/>
</dbReference>
<keyword evidence="2 4" id="KW-0125">Carotenoid biosynthesis</keyword>
<sequence length="532" mass="57130">MSDASAGQVPLSRVVVVGAGLGGLAVAVRLAHAGHDVTVLEQAPQPGGKLGRYARGGFGFDTGPSLLTLPSVYEELFAATGEPLSRVVDLVSVDPAFRYRFGDGTVLDLPNADPTRIAAAMDAALGAGTGAQWTAFSERAEAIWEATRGPFLESPLDGPRTLLREARKVDDLVRIAPWRSLRALGRRYLKDPRLRVLLDRYATYTGSDPRRAPAALATVPFVEQRYGAWYVRGGLQRLADALAQRALECGATIRTGADVAEVLVKDVPGPRGWRAHGVRLRDGTKVEADVVVSNADAAHLYHELLAGPPGELGRQRLRKADPSLSGFVLLLALEGRTPDLQHHTVLFPRDYDDEFDSVFGTGRHRGRCRPAPDPTVYVSAPDDPALRPDDGCEAWFVLVNAPRHRPGEPARGVDWRAEGLADTYADRVLDVMAERGLDVRDRVRWRVVRTPADLEYATRSVGGSIYGSSSNGARSAFLRPANASNIEGLYLVGGSAHPGGGIPLVGMSARIVADLVGPPVAPEPEREDDALV</sequence>
<dbReference type="Proteomes" id="UP001596122">
    <property type="component" value="Unassembled WGS sequence"/>
</dbReference>
<keyword evidence="3 4" id="KW-0560">Oxidoreductase</keyword>
<evidence type="ECO:0000256" key="1">
    <source>
        <dbReference type="ARBA" id="ARBA00004829"/>
    </source>
</evidence>
<gene>
    <name evidence="6" type="ORF">ACFPJ6_15880</name>
</gene>
<feature type="domain" description="Amine oxidase" evidence="5">
    <location>
        <begin position="21"/>
        <end position="319"/>
    </location>
</feature>
<evidence type="ECO:0000313" key="6">
    <source>
        <dbReference type="EMBL" id="MFC5382249.1"/>
    </source>
</evidence>
<proteinExistence type="inferred from homology"/>
<dbReference type="InterPro" id="IPR002937">
    <property type="entry name" value="Amino_oxidase"/>
</dbReference>